<dbReference type="EMBL" id="QUZK01000047">
    <property type="protein sequence ID" value="RFF29387.1"/>
    <property type="molecule type" value="Genomic_DNA"/>
</dbReference>
<name>A0A3E1K5S5_9GAMM</name>
<proteinExistence type="predicted"/>
<dbReference type="Gene3D" id="3.40.190.10">
    <property type="entry name" value="Periplasmic binding protein-like II"/>
    <property type="match status" value="2"/>
</dbReference>
<accession>A0A3E1K5S5</accession>
<reference evidence="1 2" key="1">
    <citation type="submission" date="2018-08" db="EMBL/GenBank/DDBJ databases">
        <title>Wenzhouxiangella salilacus sp. nov., a novel bacterium isolated from a saline lake in Xinjiang Province, China.</title>
        <authorList>
            <person name="Han S."/>
        </authorList>
    </citation>
    <scope>NUCLEOTIDE SEQUENCE [LARGE SCALE GENOMIC DNA]</scope>
    <source>
        <strain evidence="1 2">XDB06</strain>
    </source>
</reference>
<dbReference type="PANTHER" id="PTHR35841:SF1">
    <property type="entry name" value="PHOSPHONATES-BINDING PERIPLASMIC PROTEIN"/>
    <property type="match status" value="1"/>
</dbReference>
<keyword evidence="2" id="KW-1185">Reference proteome</keyword>
<dbReference type="Pfam" id="PF12974">
    <property type="entry name" value="Phosphonate-bd"/>
    <property type="match status" value="1"/>
</dbReference>
<dbReference type="OrthoDB" id="225238at2"/>
<dbReference type="RefSeq" id="WP_116651610.1">
    <property type="nucleotide sequence ID" value="NZ_QUZK01000047.1"/>
</dbReference>
<dbReference type="Proteomes" id="UP000260351">
    <property type="component" value="Unassembled WGS sequence"/>
</dbReference>
<sequence>MSIAGLLARAFLIVVLLSGSGMVRAQGDVLVLGRVSDNPAAHYDRLKPLLDYVVANMGDLGISEGRVLMAPDTAAMASYLRQGQVDWVTETAGAAMGLMERGGAEPLALSWRGGEQRYYSVFVARRDSGIDSLDDLPGHTIAFQHPNSTSAYLVPAGVLLERGLSLAGLLSPLDAAPSDRVGYAFTGEEANSVAWVHQRLVDVATISNQDYDYLIRPVANYSADLHVIGRSPDYPRALELVRTDLAEPIRERLLELLLAAGSDPDADAALNSFFRTDRFTPFTPEVARQLEALGPLVERVRRELQ</sequence>
<evidence type="ECO:0000313" key="1">
    <source>
        <dbReference type="EMBL" id="RFF29387.1"/>
    </source>
</evidence>
<gene>
    <name evidence="1" type="ORF">DZC52_13145</name>
</gene>
<comment type="caution">
    <text evidence="1">The sequence shown here is derived from an EMBL/GenBank/DDBJ whole genome shotgun (WGS) entry which is preliminary data.</text>
</comment>
<organism evidence="1 2">
    <name type="scientific">Wenzhouxiangella sediminis</name>
    <dbReference type="NCBI Taxonomy" id="1792836"/>
    <lineage>
        <taxon>Bacteria</taxon>
        <taxon>Pseudomonadati</taxon>
        <taxon>Pseudomonadota</taxon>
        <taxon>Gammaproteobacteria</taxon>
        <taxon>Chromatiales</taxon>
        <taxon>Wenzhouxiangellaceae</taxon>
        <taxon>Wenzhouxiangella</taxon>
    </lineage>
</organism>
<dbReference type="AlphaFoldDB" id="A0A3E1K5S5"/>
<protein>
    <submittedName>
        <fullName evidence="1">Phosphate/phosphite/phosphonate ABC transporter substrate-binding protein</fullName>
    </submittedName>
</protein>
<evidence type="ECO:0000313" key="2">
    <source>
        <dbReference type="Proteomes" id="UP000260351"/>
    </source>
</evidence>
<dbReference type="PANTHER" id="PTHR35841">
    <property type="entry name" value="PHOSPHONATES-BINDING PERIPLASMIC PROTEIN"/>
    <property type="match status" value="1"/>
</dbReference>
<dbReference type="SUPFAM" id="SSF53850">
    <property type="entry name" value="Periplasmic binding protein-like II"/>
    <property type="match status" value="1"/>
</dbReference>